<evidence type="ECO:0000313" key="3">
    <source>
        <dbReference type="EMBL" id="MFC4201370.1"/>
    </source>
</evidence>
<protein>
    <submittedName>
        <fullName evidence="3">Bug family tripartite tricarboxylate transporter substrate binding protein</fullName>
    </submittedName>
</protein>
<feature type="signal peptide" evidence="2">
    <location>
        <begin position="1"/>
        <end position="23"/>
    </location>
</feature>
<accession>A0ABV8NZR4</accession>
<evidence type="ECO:0000256" key="1">
    <source>
        <dbReference type="ARBA" id="ARBA00006987"/>
    </source>
</evidence>
<dbReference type="PANTHER" id="PTHR42928">
    <property type="entry name" value="TRICARBOXYLATE-BINDING PROTEIN"/>
    <property type="match status" value="1"/>
</dbReference>
<gene>
    <name evidence="3" type="ORF">ACFOY1_10440</name>
</gene>
<comment type="caution">
    <text evidence="3">The sequence shown here is derived from an EMBL/GenBank/DDBJ whole genome shotgun (WGS) entry which is preliminary data.</text>
</comment>
<dbReference type="EMBL" id="JBHSBV010000003">
    <property type="protein sequence ID" value="MFC4201370.1"/>
    <property type="molecule type" value="Genomic_DNA"/>
</dbReference>
<name>A0ABV8NZR4_9BURK</name>
<dbReference type="PANTHER" id="PTHR42928:SF5">
    <property type="entry name" value="BLR1237 PROTEIN"/>
    <property type="match status" value="1"/>
</dbReference>
<dbReference type="CDD" id="cd13578">
    <property type="entry name" value="PBP2_Bug27"/>
    <property type="match status" value="1"/>
</dbReference>
<comment type="similarity">
    <text evidence="1">Belongs to the UPF0065 (bug) family.</text>
</comment>
<evidence type="ECO:0000256" key="2">
    <source>
        <dbReference type="SAM" id="SignalP"/>
    </source>
</evidence>
<dbReference type="Proteomes" id="UP001595848">
    <property type="component" value="Unassembled WGS sequence"/>
</dbReference>
<keyword evidence="4" id="KW-1185">Reference proteome</keyword>
<dbReference type="PIRSF" id="PIRSF017082">
    <property type="entry name" value="YflP"/>
    <property type="match status" value="1"/>
</dbReference>
<sequence length="322" mass="33308">MKWLGCLGICAALALAPFGSPRADTYPSRPIRLIAPYAPGGGVDIMARLVAQYLSKAIGQSVVVENKPGAGGVTGTEVLVNSPPDGYTLILASSSPIVVAPYLLKKLSYDPAKDLAPISLIANIPAILLVKPSSPYNTIQQIIAAAKANPGKLTFSSSGVGGTAHLSAQMLKIMAGVDMLHVPYRGTGPAIAAVMGGQVTMTFADVISGLPYVKGGQLKAVAFTTPGHLAALPKLPSIASVLPGYSATVWYGVLAPAKTPKAIIAKLNKALVQAVHSPGMVKTLANEGVTPIGDSPEQFARFIKEDGARWSKIIHESGMKPE</sequence>
<dbReference type="InterPro" id="IPR005064">
    <property type="entry name" value="BUG"/>
</dbReference>
<reference evidence="4" key="1">
    <citation type="journal article" date="2019" name="Int. J. Syst. Evol. Microbiol.">
        <title>The Global Catalogue of Microorganisms (GCM) 10K type strain sequencing project: providing services to taxonomists for standard genome sequencing and annotation.</title>
        <authorList>
            <consortium name="The Broad Institute Genomics Platform"/>
            <consortium name="The Broad Institute Genome Sequencing Center for Infectious Disease"/>
            <person name="Wu L."/>
            <person name="Ma J."/>
        </authorList>
    </citation>
    <scope>NUCLEOTIDE SEQUENCE [LARGE SCALE GENOMIC DNA]</scope>
    <source>
        <strain evidence="4">LMG 24813</strain>
    </source>
</reference>
<organism evidence="3 4">
    <name type="scientific">Candidimonas humi</name>
    <dbReference type="NCBI Taxonomy" id="683355"/>
    <lineage>
        <taxon>Bacteria</taxon>
        <taxon>Pseudomonadati</taxon>
        <taxon>Pseudomonadota</taxon>
        <taxon>Betaproteobacteria</taxon>
        <taxon>Burkholderiales</taxon>
        <taxon>Alcaligenaceae</taxon>
        <taxon>Candidimonas</taxon>
    </lineage>
</organism>
<dbReference type="Pfam" id="PF03401">
    <property type="entry name" value="TctC"/>
    <property type="match status" value="1"/>
</dbReference>
<proteinExistence type="inferred from homology"/>
<dbReference type="RefSeq" id="WP_217963263.1">
    <property type="nucleotide sequence ID" value="NZ_JAHTBN010000002.1"/>
</dbReference>
<keyword evidence="2" id="KW-0732">Signal</keyword>
<evidence type="ECO:0000313" key="4">
    <source>
        <dbReference type="Proteomes" id="UP001595848"/>
    </source>
</evidence>
<feature type="chain" id="PRO_5046870930" evidence="2">
    <location>
        <begin position="24"/>
        <end position="322"/>
    </location>
</feature>